<evidence type="ECO:0000256" key="1">
    <source>
        <dbReference type="SAM" id="SignalP"/>
    </source>
</evidence>
<name>A0A8K0SR89_9HYPO</name>
<organism evidence="2 3">
    <name type="scientific">Stachybotrys elegans</name>
    <dbReference type="NCBI Taxonomy" id="80388"/>
    <lineage>
        <taxon>Eukaryota</taxon>
        <taxon>Fungi</taxon>
        <taxon>Dikarya</taxon>
        <taxon>Ascomycota</taxon>
        <taxon>Pezizomycotina</taxon>
        <taxon>Sordariomycetes</taxon>
        <taxon>Hypocreomycetidae</taxon>
        <taxon>Hypocreales</taxon>
        <taxon>Stachybotryaceae</taxon>
        <taxon>Stachybotrys</taxon>
    </lineage>
</organism>
<dbReference type="OrthoDB" id="2019572at2759"/>
<accession>A0A8K0SR89</accession>
<feature type="signal peptide" evidence="1">
    <location>
        <begin position="1"/>
        <end position="18"/>
    </location>
</feature>
<dbReference type="PANTHER" id="PTHR35560">
    <property type="entry name" value="BLL0132 PROTEIN"/>
    <property type="match status" value="1"/>
</dbReference>
<dbReference type="PANTHER" id="PTHR35560:SF3">
    <property type="entry name" value="PEPTIDASE S9 PROLYL OLIGOPEPTIDASE CATALYTIC DOMAIN-CONTAINING PROTEIN"/>
    <property type="match status" value="1"/>
</dbReference>
<reference evidence="2" key="1">
    <citation type="journal article" date="2021" name="Nat. Commun.">
        <title>Genetic determinants of endophytism in the Arabidopsis root mycobiome.</title>
        <authorList>
            <person name="Mesny F."/>
            <person name="Miyauchi S."/>
            <person name="Thiergart T."/>
            <person name="Pickel B."/>
            <person name="Atanasova L."/>
            <person name="Karlsson M."/>
            <person name="Huettel B."/>
            <person name="Barry K.W."/>
            <person name="Haridas S."/>
            <person name="Chen C."/>
            <person name="Bauer D."/>
            <person name="Andreopoulos W."/>
            <person name="Pangilinan J."/>
            <person name="LaButti K."/>
            <person name="Riley R."/>
            <person name="Lipzen A."/>
            <person name="Clum A."/>
            <person name="Drula E."/>
            <person name="Henrissat B."/>
            <person name="Kohler A."/>
            <person name="Grigoriev I.V."/>
            <person name="Martin F.M."/>
            <person name="Hacquard S."/>
        </authorList>
    </citation>
    <scope>NUCLEOTIDE SEQUENCE</scope>
    <source>
        <strain evidence="2">MPI-CAGE-CH-0235</strain>
    </source>
</reference>
<dbReference type="InterPro" id="IPR029058">
    <property type="entry name" value="AB_hydrolase_fold"/>
</dbReference>
<sequence>MSFYKILALSLLPALAFGQAGLEEDAPALCYTTENYAASYDIYSWNARNSIISDKLAEGEFHGQVEAPEGSVLTSIKLSPESSEELPIFINENYNRSMLEHLFIVIHGKRRDGDHYWKIMNDAIMDAKDEGFYKSERQVAVISPQFYSTVYNSGAYSEKQLAWGDLNAWQSGGTATHPTETTTSSFDALDYLISGFTDSLQYPKLTNITVVGHGGGGQLAQRYAAVGKDFSEHVHIRYIHGDPSSCAYFTTDRPILTDTGGVQAVCQYNNTWRYGFDKFDGEHPEKTPQEYFKQYITRDVVSLVGYEDTSSTGDESCMARAQGGRRRRDRNLTWYRYINMLAGTDEDLTGFPGEFQDITDWSQIANNRSSLRLVIVKDAEHNMKELLRNENARSALFEDKDVKIGWRPTRSPDMTE</sequence>
<feature type="chain" id="PRO_5035450394" description="Alpha/beta hydrolase" evidence="1">
    <location>
        <begin position="19"/>
        <end position="416"/>
    </location>
</feature>
<protein>
    <recommendedName>
        <fullName evidence="4">Alpha/beta hydrolase</fullName>
    </recommendedName>
</protein>
<keyword evidence="1" id="KW-0732">Signal</keyword>
<evidence type="ECO:0008006" key="4">
    <source>
        <dbReference type="Google" id="ProtNLM"/>
    </source>
</evidence>
<keyword evidence="3" id="KW-1185">Reference proteome</keyword>
<dbReference type="Proteomes" id="UP000813444">
    <property type="component" value="Unassembled WGS sequence"/>
</dbReference>
<proteinExistence type="predicted"/>
<dbReference type="EMBL" id="JAGPNK010000004">
    <property type="protein sequence ID" value="KAH7322539.1"/>
    <property type="molecule type" value="Genomic_DNA"/>
</dbReference>
<dbReference type="Gene3D" id="3.40.50.1820">
    <property type="entry name" value="alpha/beta hydrolase"/>
    <property type="match status" value="1"/>
</dbReference>
<comment type="caution">
    <text evidence="2">The sequence shown here is derived from an EMBL/GenBank/DDBJ whole genome shotgun (WGS) entry which is preliminary data.</text>
</comment>
<evidence type="ECO:0000313" key="2">
    <source>
        <dbReference type="EMBL" id="KAH7322539.1"/>
    </source>
</evidence>
<gene>
    <name evidence="2" type="ORF">B0I35DRAFT_476481</name>
</gene>
<evidence type="ECO:0000313" key="3">
    <source>
        <dbReference type="Proteomes" id="UP000813444"/>
    </source>
</evidence>
<dbReference type="AlphaFoldDB" id="A0A8K0SR89"/>